<dbReference type="EMBL" id="MLHJ01000070">
    <property type="protein sequence ID" value="OOF41983.1"/>
    <property type="molecule type" value="Genomic_DNA"/>
</dbReference>
<sequence>MTKINPSNIRFIKLGAGGAWEKDCIETTNTIRLGYEAGSEIHKECINNQWDNCYAFWSKHSGAATNHVRQIKDFYQLDENTLWITFFGRKLYWAFCSSNVIEESDGSRTRKVISNNGKWSCSDINGEELLVDNLDGRITKVQAYRGTICSVELEDYLIRRINGETIVEVEEAKNAFDNLKEKVEKLIKGLWWQDFELLTDLVFSKLGWQRYSVLGKTEKGIDLDLYSPSIQKRVFVQIKSDTNKHELDGYISSFTSEYKQYGYDEMYYVYHSGLGDLDIDSYKSQGVNLINGNKMAELVISAGLVEWLINKRS</sequence>
<dbReference type="AlphaFoldDB" id="A0A1V3IKB6"/>
<keyword evidence="4" id="KW-1185">Reference proteome</keyword>
<name>A0A1V3IKB6_9PAST</name>
<protein>
    <recommendedName>
        <fullName evidence="2">Restriction endonuclease type IV Mrr domain-containing protein</fullName>
    </recommendedName>
</protein>
<keyword evidence="1" id="KW-0175">Coiled coil</keyword>
<dbReference type="Proteomes" id="UP000189433">
    <property type="component" value="Unassembled WGS sequence"/>
</dbReference>
<dbReference type="GO" id="GO:0009307">
    <property type="term" value="P:DNA restriction-modification system"/>
    <property type="evidence" value="ECO:0007669"/>
    <property type="project" value="InterPro"/>
</dbReference>
<dbReference type="GO" id="GO:0004519">
    <property type="term" value="F:endonuclease activity"/>
    <property type="evidence" value="ECO:0007669"/>
    <property type="project" value="InterPro"/>
</dbReference>
<feature type="coiled-coil region" evidence="1">
    <location>
        <begin position="162"/>
        <end position="189"/>
    </location>
</feature>
<reference evidence="3 4" key="1">
    <citation type="submission" date="2016-10" db="EMBL/GenBank/DDBJ databases">
        <title>Rodentibacter gen. nov. and new species.</title>
        <authorList>
            <person name="Christensen H."/>
        </authorList>
    </citation>
    <scope>NUCLEOTIDE SEQUENCE [LARGE SCALE GENOMIC DNA]</scope>
    <source>
        <strain evidence="3 4">CCUG17206</strain>
    </source>
</reference>
<gene>
    <name evidence="3" type="ORF">BKK50_07765</name>
</gene>
<dbReference type="Pfam" id="PF04471">
    <property type="entry name" value="Mrr_cat"/>
    <property type="match status" value="1"/>
</dbReference>
<evidence type="ECO:0000313" key="3">
    <source>
        <dbReference type="EMBL" id="OOF41983.1"/>
    </source>
</evidence>
<dbReference type="GO" id="GO:0003677">
    <property type="term" value="F:DNA binding"/>
    <property type="evidence" value="ECO:0007669"/>
    <property type="project" value="InterPro"/>
</dbReference>
<comment type="caution">
    <text evidence="3">The sequence shown here is derived from an EMBL/GenBank/DDBJ whole genome shotgun (WGS) entry which is preliminary data.</text>
</comment>
<dbReference type="STRING" id="1908260.BKK50_07765"/>
<evidence type="ECO:0000256" key="1">
    <source>
        <dbReference type="SAM" id="Coils"/>
    </source>
</evidence>
<organism evidence="3 4">
    <name type="scientific">Rodentibacter rarus</name>
    <dbReference type="NCBI Taxonomy" id="1908260"/>
    <lineage>
        <taxon>Bacteria</taxon>
        <taxon>Pseudomonadati</taxon>
        <taxon>Pseudomonadota</taxon>
        <taxon>Gammaproteobacteria</taxon>
        <taxon>Pasteurellales</taxon>
        <taxon>Pasteurellaceae</taxon>
        <taxon>Rodentibacter</taxon>
    </lineage>
</organism>
<proteinExistence type="predicted"/>
<dbReference type="InterPro" id="IPR007560">
    <property type="entry name" value="Restrct_endonuc_IV_Mrr"/>
</dbReference>
<feature type="domain" description="Restriction endonuclease type IV Mrr" evidence="2">
    <location>
        <begin position="190"/>
        <end position="298"/>
    </location>
</feature>
<evidence type="ECO:0000313" key="4">
    <source>
        <dbReference type="Proteomes" id="UP000189433"/>
    </source>
</evidence>
<dbReference type="RefSeq" id="WP_077416987.1">
    <property type="nucleotide sequence ID" value="NZ_MLHJ01000070.1"/>
</dbReference>
<accession>A0A1V3IKB6</accession>
<evidence type="ECO:0000259" key="2">
    <source>
        <dbReference type="Pfam" id="PF04471"/>
    </source>
</evidence>